<dbReference type="InterPro" id="IPR036291">
    <property type="entry name" value="NAD(P)-bd_dom_sf"/>
</dbReference>
<dbReference type="PANTHER" id="PTHR44196:SF1">
    <property type="entry name" value="DEHYDROGENASE_REDUCTASE SDR FAMILY MEMBER 7B"/>
    <property type="match status" value="1"/>
</dbReference>
<dbReference type="RefSeq" id="WP_185085307.1">
    <property type="nucleotide sequence ID" value="NZ_JACHJB010000002.1"/>
</dbReference>
<keyword evidence="2" id="KW-0560">Oxidoreductase</keyword>
<dbReference type="GO" id="GO:0016020">
    <property type="term" value="C:membrane"/>
    <property type="evidence" value="ECO:0007669"/>
    <property type="project" value="TreeGrafter"/>
</dbReference>
<organism evidence="4 5">
    <name type="scientific">Nonomuraea muscovyensis</name>
    <dbReference type="NCBI Taxonomy" id="1124761"/>
    <lineage>
        <taxon>Bacteria</taxon>
        <taxon>Bacillati</taxon>
        <taxon>Actinomycetota</taxon>
        <taxon>Actinomycetes</taxon>
        <taxon>Streptosporangiales</taxon>
        <taxon>Streptosporangiaceae</taxon>
        <taxon>Nonomuraea</taxon>
    </lineage>
</organism>
<evidence type="ECO:0000256" key="3">
    <source>
        <dbReference type="RuleBase" id="RU000363"/>
    </source>
</evidence>
<dbReference type="AlphaFoldDB" id="A0A7X0C2U3"/>
<dbReference type="PROSITE" id="PS00061">
    <property type="entry name" value="ADH_SHORT"/>
    <property type="match status" value="1"/>
</dbReference>
<dbReference type="Pfam" id="PF00106">
    <property type="entry name" value="adh_short"/>
    <property type="match status" value="1"/>
</dbReference>
<dbReference type="PRINTS" id="PR00081">
    <property type="entry name" value="GDHRDH"/>
</dbReference>
<dbReference type="FunFam" id="3.40.50.720:FF:000047">
    <property type="entry name" value="NADP-dependent L-serine/L-allo-threonine dehydrogenase"/>
    <property type="match status" value="1"/>
</dbReference>
<dbReference type="Gene3D" id="3.40.50.720">
    <property type="entry name" value="NAD(P)-binding Rossmann-like Domain"/>
    <property type="match status" value="1"/>
</dbReference>
<dbReference type="EMBL" id="JACHJB010000002">
    <property type="protein sequence ID" value="MBB6347347.1"/>
    <property type="molecule type" value="Genomic_DNA"/>
</dbReference>
<dbReference type="InterPro" id="IPR020904">
    <property type="entry name" value="Sc_DH/Rdtase_CS"/>
</dbReference>
<dbReference type="PRINTS" id="PR00080">
    <property type="entry name" value="SDRFAMILY"/>
</dbReference>
<dbReference type="GO" id="GO:0016616">
    <property type="term" value="F:oxidoreductase activity, acting on the CH-OH group of donors, NAD or NADP as acceptor"/>
    <property type="evidence" value="ECO:0007669"/>
    <property type="project" value="UniProtKB-ARBA"/>
</dbReference>
<dbReference type="InterPro" id="IPR002347">
    <property type="entry name" value="SDR_fam"/>
</dbReference>
<sequence>MTVVSPLTGRRAVVTGASSGIGAATARLLAAQGARVALVARRLDRLDTVRKEIENAGGSAVAVPLDVTAGQIDGAAVAHELGGVDLLVNAAGILTPGLAADGRIDEWERQVEVNLTGLLRVTRAFLPFLTEAASAGGPADLVNISSVAASRAEFGAGVYAATKAAVSHLSRNLRLELAPGGVRVTDVQPGMVVTDLLSGSELGTAWAEDMKTRIDPLAAEDVAEVVVFAVGRPPHVGLPEVVVMPVKQT</sequence>
<proteinExistence type="inferred from homology"/>
<name>A0A7X0C2U3_9ACTN</name>
<evidence type="ECO:0000313" key="4">
    <source>
        <dbReference type="EMBL" id="MBB6347347.1"/>
    </source>
</evidence>
<keyword evidence="5" id="KW-1185">Reference proteome</keyword>
<comment type="caution">
    <text evidence="4">The sequence shown here is derived from an EMBL/GenBank/DDBJ whole genome shotgun (WGS) entry which is preliminary data.</text>
</comment>
<protein>
    <submittedName>
        <fullName evidence="4">NADP-dependent 3-hydroxy acid dehydrogenase YdfG</fullName>
    </submittedName>
</protein>
<evidence type="ECO:0000256" key="1">
    <source>
        <dbReference type="ARBA" id="ARBA00006484"/>
    </source>
</evidence>
<dbReference type="SUPFAM" id="SSF51735">
    <property type="entry name" value="NAD(P)-binding Rossmann-fold domains"/>
    <property type="match status" value="1"/>
</dbReference>
<evidence type="ECO:0000256" key="2">
    <source>
        <dbReference type="ARBA" id="ARBA00023002"/>
    </source>
</evidence>
<reference evidence="4 5" key="1">
    <citation type="submission" date="2020-08" db="EMBL/GenBank/DDBJ databases">
        <title>Sequencing the genomes of 1000 actinobacteria strains.</title>
        <authorList>
            <person name="Klenk H.-P."/>
        </authorList>
    </citation>
    <scope>NUCLEOTIDE SEQUENCE [LARGE SCALE GENOMIC DNA]</scope>
    <source>
        <strain evidence="4 5">DSM 45913</strain>
    </source>
</reference>
<evidence type="ECO:0000313" key="5">
    <source>
        <dbReference type="Proteomes" id="UP000583800"/>
    </source>
</evidence>
<comment type="similarity">
    <text evidence="1 3">Belongs to the short-chain dehydrogenases/reductases (SDR) family.</text>
</comment>
<dbReference type="Proteomes" id="UP000583800">
    <property type="component" value="Unassembled WGS sequence"/>
</dbReference>
<accession>A0A7X0C2U3</accession>
<dbReference type="PANTHER" id="PTHR44196">
    <property type="entry name" value="DEHYDROGENASE/REDUCTASE SDR FAMILY MEMBER 7B"/>
    <property type="match status" value="1"/>
</dbReference>
<gene>
    <name evidence="4" type="ORF">FHU36_003892</name>
</gene>